<dbReference type="OrthoDB" id="666712at2"/>
<comment type="caution">
    <text evidence="1">The sequence shown here is derived from an EMBL/GenBank/DDBJ whole genome shotgun (WGS) entry which is preliminary data.</text>
</comment>
<name>A0A512BFD5_9BACT</name>
<dbReference type="RefSeq" id="WP_147204795.1">
    <property type="nucleotide sequence ID" value="NZ_BJYT01000012.1"/>
</dbReference>
<reference evidence="1 2" key="1">
    <citation type="submission" date="2019-07" db="EMBL/GenBank/DDBJ databases">
        <title>Whole genome shotgun sequence of Segetibacter aerophilus NBRC 106135.</title>
        <authorList>
            <person name="Hosoyama A."/>
            <person name="Uohara A."/>
            <person name="Ohji S."/>
            <person name="Ichikawa N."/>
        </authorList>
    </citation>
    <scope>NUCLEOTIDE SEQUENCE [LARGE SCALE GENOMIC DNA]</scope>
    <source>
        <strain evidence="1 2">NBRC 106135</strain>
    </source>
</reference>
<protein>
    <submittedName>
        <fullName evidence="1">Uncharacterized protein</fullName>
    </submittedName>
</protein>
<accession>A0A512BFD5</accession>
<proteinExistence type="predicted"/>
<gene>
    <name evidence="1" type="ORF">SAE01_31740</name>
</gene>
<organism evidence="1 2">
    <name type="scientific">Segetibacter aerophilus</name>
    <dbReference type="NCBI Taxonomy" id="670293"/>
    <lineage>
        <taxon>Bacteria</taxon>
        <taxon>Pseudomonadati</taxon>
        <taxon>Bacteroidota</taxon>
        <taxon>Chitinophagia</taxon>
        <taxon>Chitinophagales</taxon>
        <taxon>Chitinophagaceae</taxon>
        <taxon>Segetibacter</taxon>
    </lineage>
</organism>
<evidence type="ECO:0000313" key="2">
    <source>
        <dbReference type="Proteomes" id="UP000321513"/>
    </source>
</evidence>
<dbReference type="Proteomes" id="UP000321513">
    <property type="component" value="Unassembled WGS sequence"/>
</dbReference>
<dbReference type="AlphaFoldDB" id="A0A512BFD5"/>
<dbReference type="EMBL" id="BJYT01000012">
    <property type="protein sequence ID" value="GEO10678.1"/>
    <property type="molecule type" value="Genomic_DNA"/>
</dbReference>
<sequence>MRLISFLILASIIYTSSCKNKANNLISKADENNTTKFFQLTQFLEGQIKEVNATPFFIYKIDIHNNKQDSTPINTAIFNQVSKQFLALDINDEKIKRYYTESIFEDQTTKSFTISYSTTNKELALQNVDILLDEDGQTVKRVLLRKYYNYPDSSAIEQLSWKPGENFQINRSVQKTGNSESSRQTIVVWNKKG</sequence>
<evidence type="ECO:0000313" key="1">
    <source>
        <dbReference type="EMBL" id="GEO10678.1"/>
    </source>
</evidence>
<keyword evidence="2" id="KW-1185">Reference proteome</keyword>